<evidence type="ECO:0000313" key="3">
    <source>
        <dbReference type="Proteomes" id="UP000826656"/>
    </source>
</evidence>
<evidence type="ECO:0000313" key="2">
    <source>
        <dbReference type="EMBL" id="KAH0755488.1"/>
    </source>
</evidence>
<feature type="compositionally biased region" description="Basic and acidic residues" evidence="1">
    <location>
        <begin position="28"/>
        <end position="51"/>
    </location>
</feature>
<gene>
    <name evidence="2" type="ORF">KY290_025758</name>
</gene>
<evidence type="ECO:0000256" key="1">
    <source>
        <dbReference type="SAM" id="MobiDB-lite"/>
    </source>
</evidence>
<feature type="compositionally biased region" description="Basic residues" evidence="1">
    <location>
        <begin position="1"/>
        <end position="14"/>
    </location>
</feature>
<organism evidence="2 3">
    <name type="scientific">Solanum tuberosum</name>
    <name type="common">Potato</name>
    <dbReference type="NCBI Taxonomy" id="4113"/>
    <lineage>
        <taxon>Eukaryota</taxon>
        <taxon>Viridiplantae</taxon>
        <taxon>Streptophyta</taxon>
        <taxon>Embryophyta</taxon>
        <taxon>Tracheophyta</taxon>
        <taxon>Spermatophyta</taxon>
        <taxon>Magnoliopsida</taxon>
        <taxon>eudicotyledons</taxon>
        <taxon>Gunneridae</taxon>
        <taxon>Pentapetalae</taxon>
        <taxon>asterids</taxon>
        <taxon>lamiids</taxon>
        <taxon>Solanales</taxon>
        <taxon>Solanaceae</taxon>
        <taxon>Solanoideae</taxon>
        <taxon>Solaneae</taxon>
        <taxon>Solanum</taxon>
    </lineage>
</organism>
<protein>
    <submittedName>
        <fullName evidence="2">Uncharacterized protein</fullName>
    </submittedName>
</protein>
<feature type="region of interest" description="Disordered" evidence="1">
    <location>
        <begin position="1"/>
        <end position="51"/>
    </location>
</feature>
<proteinExistence type="predicted"/>
<dbReference type="EMBL" id="JAIVGD010000018">
    <property type="protein sequence ID" value="KAH0755488.1"/>
    <property type="molecule type" value="Genomic_DNA"/>
</dbReference>
<sequence length="51" mass="5945">MKSSKRNLNLKKRSTVPVRLACRPPRYGRKDSVDCSDDRDLRNPVPVEHPR</sequence>
<dbReference type="Proteomes" id="UP000826656">
    <property type="component" value="Unassembled WGS sequence"/>
</dbReference>
<comment type="caution">
    <text evidence="2">The sequence shown here is derived from an EMBL/GenBank/DDBJ whole genome shotgun (WGS) entry which is preliminary data.</text>
</comment>
<accession>A0ABQ7UVN2</accession>
<keyword evidence="3" id="KW-1185">Reference proteome</keyword>
<name>A0ABQ7UVN2_SOLTU</name>
<reference evidence="2 3" key="1">
    <citation type="journal article" date="2021" name="bioRxiv">
        <title>Chromosome-scale and haplotype-resolved genome assembly of a tetraploid potato cultivar.</title>
        <authorList>
            <person name="Sun H."/>
            <person name="Jiao W.-B."/>
            <person name="Krause K."/>
            <person name="Campoy J.A."/>
            <person name="Goel M."/>
            <person name="Folz-Donahue K."/>
            <person name="Kukat C."/>
            <person name="Huettel B."/>
            <person name="Schneeberger K."/>
        </authorList>
    </citation>
    <scope>NUCLEOTIDE SEQUENCE [LARGE SCALE GENOMIC DNA]</scope>
    <source>
        <strain evidence="2">SolTubOtavaFocal</strain>
        <tissue evidence="2">Leaves</tissue>
    </source>
</reference>